<evidence type="ECO:0000256" key="1">
    <source>
        <dbReference type="SAM" id="Phobius"/>
    </source>
</evidence>
<dbReference type="GO" id="GO:0005886">
    <property type="term" value="C:plasma membrane"/>
    <property type="evidence" value="ECO:0007669"/>
    <property type="project" value="TreeGrafter"/>
</dbReference>
<dbReference type="PANTHER" id="PTHR30336">
    <property type="entry name" value="INNER MEMBRANE PROTEIN, PROBABLE PERMEASE"/>
    <property type="match status" value="1"/>
</dbReference>
<dbReference type="PROSITE" id="PS51257">
    <property type="entry name" value="PROKAR_LIPOPROTEIN"/>
    <property type="match status" value="1"/>
</dbReference>
<evidence type="ECO:0000313" key="3">
    <source>
        <dbReference type="EMBL" id="KJY51375.1"/>
    </source>
</evidence>
<dbReference type="InterPro" id="IPR003848">
    <property type="entry name" value="DUF218"/>
</dbReference>
<feature type="transmembrane region" description="Helical" evidence="1">
    <location>
        <begin position="6"/>
        <end position="23"/>
    </location>
</feature>
<dbReference type="PATRIC" id="fig|1218508.4.peg.434"/>
<dbReference type="EMBL" id="JXBZ01000002">
    <property type="protein sequence ID" value="KJY51375.1"/>
    <property type="molecule type" value="Genomic_DNA"/>
</dbReference>
<keyword evidence="1" id="KW-0812">Transmembrane</keyword>
<keyword evidence="1" id="KW-0472">Membrane</keyword>
<dbReference type="STRING" id="1218508.JG29_04260"/>
<reference evidence="3 4" key="1">
    <citation type="submission" date="2014-12" db="EMBL/GenBank/DDBJ databases">
        <title>Comparative genomics of the lactic acid bacteria isolated from the honey bee gut.</title>
        <authorList>
            <person name="Ellegaard K.M."/>
            <person name="Tamarit D."/>
            <person name="Javelind E."/>
            <person name="Olofsson T."/>
            <person name="Andersson S.G."/>
            <person name="Vasquez A."/>
        </authorList>
    </citation>
    <scope>NUCLEOTIDE SEQUENCE [LARGE SCALE GENOMIC DNA]</scope>
    <source>
        <strain evidence="3 4">Hon2</strain>
    </source>
</reference>
<dbReference type="OrthoDB" id="9782395at2"/>
<sequence>MLKSILLGLTLGGLSLTGCYISYHHNRTRLFNGFCLVSAFFSFIGSFLINTIHFTWHNLYRWSLGIVLVGLLFCCLLYCMQNNFHKRQLLIWAPKKHIVGLAVLLISVLILGIFGFSWLGWSKFLNKINYLFFFSLCLIFTYFLICFLTFLATAYLFSLWQPKFPQKYLIILGAGLLHGQYISPLLAARINRGIKFYQQQKAAGFTPPLIICSGGQGGDEHLAEAQAMGRYLLQKGIDPHHILLEKHSHNTYENMLFSQKIIAQKGIAFTQGLFVTSNYHVYRAGLMAHQVGLNIAGLGSKTHFSFWCRALGREFAAILLRYKYFHLLSIVSLVILTIAIVF</sequence>
<feature type="transmembrane region" description="Helical" evidence="1">
    <location>
        <begin position="324"/>
        <end position="341"/>
    </location>
</feature>
<dbReference type="InterPro" id="IPR014729">
    <property type="entry name" value="Rossmann-like_a/b/a_fold"/>
</dbReference>
<dbReference type="PANTHER" id="PTHR30336:SF18">
    <property type="entry name" value="MEMBRANE PROTEIN"/>
    <property type="match status" value="1"/>
</dbReference>
<dbReference type="Proteomes" id="UP000033695">
    <property type="component" value="Unassembled WGS sequence"/>
</dbReference>
<dbReference type="RefSeq" id="WP_045922309.1">
    <property type="nucleotide sequence ID" value="NZ_JBHTHW010000004.1"/>
</dbReference>
<name>A0A0F4KY76_9LACO</name>
<comment type="caution">
    <text evidence="3">The sequence shown here is derived from an EMBL/GenBank/DDBJ whole genome shotgun (WGS) entry which is preliminary data.</text>
</comment>
<dbReference type="InterPro" id="IPR051599">
    <property type="entry name" value="Cell_Envelope_Assoc"/>
</dbReference>
<evidence type="ECO:0000313" key="4">
    <source>
        <dbReference type="Proteomes" id="UP000033695"/>
    </source>
</evidence>
<gene>
    <name evidence="3" type="ORF">JG29_04260</name>
</gene>
<dbReference type="GO" id="GO:0043164">
    <property type="term" value="P:Gram-negative-bacterium-type cell wall biogenesis"/>
    <property type="evidence" value="ECO:0007669"/>
    <property type="project" value="TreeGrafter"/>
</dbReference>
<feature type="transmembrane region" description="Helical" evidence="1">
    <location>
        <begin position="59"/>
        <end position="78"/>
    </location>
</feature>
<organism evidence="3 4">
    <name type="scientific">Bombilactobacillus mellis</name>
    <dbReference type="NCBI Taxonomy" id="1218508"/>
    <lineage>
        <taxon>Bacteria</taxon>
        <taxon>Bacillati</taxon>
        <taxon>Bacillota</taxon>
        <taxon>Bacilli</taxon>
        <taxon>Lactobacillales</taxon>
        <taxon>Lactobacillaceae</taxon>
        <taxon>Bombilactobacillus</taxon>
    </lineage>
</organism>
<feature type="transmembrane region" description="Helical" evidence="1">
    <location>
        <begin position="30"/>
        <end position="53"/>
    </location>
</feature>
<dbReference type="HOGENOM" id="CLU_051474_2_0_9"/>
<accession>A0A0F4KY76</accession>
<proteinExistence type="predicted"/>
<evidence type="ECO:0000259" key="2">
    <source>
        <dbReference type="Pfam" id="PF02698"/>
    </source>
</evidence>
<keyword evidence="4" id="KW-1185">Reference proteome</keyword>
<protein>
    <recommendedName>
        <fullName evidence="2">DUF218 domain-containing protein</fullName>
    </recommendedName>
</protein>
<keyword evidence="1" id="KW-1133">Transmembrane helix</keyword>
<dbReference type="Gene3D" id="3.40.50.620">
    <property type="entry name" value="HUPs"/>
    <property type="match status" value="1"/>
</dbReference>
<feature type="domain" description="DUF218" evidence="2">
    <location>
        <begin position="168"/>
        <end position="295"/>
    </location>
</feature>
<feature type="transmembrane region" description="Helical" evidence="1">
    <location>
        <begin position="131"/>
        <end position="157"/>
    </location>
</feature>
<dbReference type="CDD" id="cd06259">
    <property type="entry name" value="YdcF-like"/>
    <property type="match status" value="1"/>
</dbReference>
<dbReference type="AlphaFoldDB" id="A0A0F4KY76"/>
<dbReference type="Pfam" id="PF02698">
    <property type="entry name" value="DUF218"/>
    <property type="match status" value="1"/>
</dbReference>
<dbReference type="GO" id="GO:0000270">
    <property type="term" value="P:peptidoglycan metabolic process"/>
    <property type="evidence" value="ECO:0007669"/>
    <property type="project" value="TreeGrafter"/>
</dbReference>
<feature type="transmembrane region" description="Helical" evidence="1">
    <location>
        <begin position="98"/>
        <end position="119"/>
    </location>
</feature>